<dbReference type="EMBL" id="JAIWYP010000016">
    <property type="protein sequence ID" value="KAH3695689.1"/>
    <property type="molecule type" value="Genomic_DNA"/>
</dbReference>
<evidence type="ECO:0000313" key="1">
    <source>
        <dbReference type="EMBL" id="KAH3695689.1"/>
    </source>
</evidence>
<dbReference type="AlphaFoldDB" id="A0A9D3YC89"/>
<keyword evidence="2" id="KW-1185">Reference proteome</keyword>
<protein>
    <submittedName>
        <fullName evidence="1">Uncharacterized protein</fullName>
    </submittedName>
</protein>
<comment type="caution">
    <text evidence="1">The sequence shown here is derived from an EMBL/GenBank/DDBJ whole genome shotgun (WGS) entry which is preliminary data.</text>
</comment>
<dbReference type="Proteomes" id="UP000828390">
    <property type="component" value="Unassembled WGS sequence"/>
</dbReference>
<reference evidence="1" key="1">
    <citation type="journal article" date="2019" name="bioRxiv">
        <title>The Genome of the Zebra Mussel, Dreissena polymorpha: A Resource for Invasive Species Research.</title>
        <authorList>
            <person name="McCartney M.A."/>
            <person name="Auch B."/>
            <person name="Kono T."/>
            <person name="Mallez S."/>
            <person name="Zhang Y."/>
            <person name="Obille A."/>
            <person name="Becker A."/>
            <person name="Abrahante J.E."/>
            <person name="Garbe J."/>
            <person name="Badalamenti J.P."/>
            <person name="Herman A."/>
            <person name="Mangelson H."/>
            <person name="Liachko I."/>
            <person name="Sullivan S."/>
            <person name="Sone E.D."/>
            <person name="Koren S."/>
            <person name="Silverstein K.A.T."/>
            <person name="Beckman K.B."/>
            <person name="Gohl D.M."/>
        </authorList>
    </citation>
    <scope>NUCLEOTIDE SEQUENCE</scope>
    <source>
        <strain evidence="1">Duluth1</strain>
        <tissue evidence="1">Whole animal</tissue>
    </source>
</reference>
<gene>
    <name evidence="1" type="ORF">DPMN_083147</name>
</gene>
<evidence type="ECO:0000313" key="2">
    <source>
        <dbReference type="Proteomes" id="UP000828390"/>
    </source>
</evidence>
<sequence>MEYRSARHACTVVVFEDLTRVLDESRYFVRSLIQLQAGNNTLAGSDAHVASGKPAP</sequence>
<name>A0A9D3YC89_DREPO</name>
<reference evidence="1" key="2">
    <citation type="submission" date="2020-11" db="EMBL/GenBank/DDBJ databases">
        <authorList>
            <person name="McCartney M.A."/>
            <person name="Auch B."/>
            <person name="Kono T."/>
            <person name="Mallez S."/>
            <person name="Becker A."/>
            <person name="Gohl D.M."/>
            <person name="Silverstein K.A.T."/>
            <person name="Koren S."/>
            <person name="Bechman K.B."/>
            <person name="Herman A."/>
            <person name="Abrahante J.E."/>
            <person name="Garbe J."/>
        </authorList>
    </citation>
    <scope>NUCLEOTIDE SEQUENCE</scope>
    <source>
        <strain evidence="1">Duluth1</strain>
        <tissue evidence="1">Whole animal</tissue>
    </source>
</reference>
<proteinExistence type="predicted"/>
<organism evidence="1 2">
    <name type="scientific">Dreissena polymorpha</name>
    <name type="common">Zebra mussel</name>
    <name type="synonym">Mytilus polymorpha</name>
    <dbReference type="NCBI Taxonomy" id="45954"/>
    <lineage>
        <taxon>Eukaryota</taxon>
        <taxon>Metazoa</taxon>
        <taxon>Spiralia</taxon>
        <taxon>Lophotrochozoa</taxon>
        <taxon>Mollusca</taxon>
        <taxon>Bivalvia</taxon>
        <taxon>Autobranchia</taxon>
        <taxon>Heteroconchia</taxon>
        <taxon>Euheterodonta</taxon>
        <taxon>Imparidentia</taxon>
        <taxon>Neoheterodontei</taxon>
        <taxon>Myida</taxon>
        <taxon>Dreissenoidea</taxon>
        <taxon>Dreissenidae</taxon>
        <taxon>Dreissena</taxon>
    </lineage>
</organism>
<accession>A0A9D3YC89</accession>